<dbReference type="InterPro" id="IPR016584">
    <property type="entry name" value="MeTrfase_VrtF"/>
</dbReference>
<sequence length="220" mass="24036">MNASSEAGAAVYSPLTLKLYDTWVLGISNRFAWQCPTREVLQPFFDRQVGRHHLDVGVGTGYYLANANLPDTTQVTLLDLNTSSLQAASQRLGRKDTQTLQHDVFLPLGAKQVGRYDSISLFYLLHCLPGTMTDKATVFANLKPCLKPNGVLFGATILGDAVAHNGFGRKLMAIYNKKGIFGNRSDTVEGLRSALALHFADVHIEVRGKVALFSGRSPIQ</sequence>
<dbReference type="EMBL" id="JPQU01000036">
    <property type="protein sequence ID" value="KFE55184.1"/>
    <property type="molecule type" value="Genomic_DNA"/>
</dbReference>
<dbReference type="InterPro" id="IPR013217">
    <property type="entry name" value="Methyltransf_12"/>
</dbReference>
<comment type="caution">
    <text evidence="2">The sequence shown here is derived from an EMBL/GenBank/DDBJ whole genome shotgun (WGS) entry which is preliminary data.</text>
</comment>
<dbReference type="Pfam" id="PF08242">
    <property type="entry name" value="Methyltransf_12"/>
    <property type="match status" value="1"/>
</dbReference>
<feature type="domain" description="Methyltransferase type 12" evidence="1">
    <location>
        <begin position="54"/>
        <end position="152"/>
    </location>
</feature>
<dbReference type="PATRIC" id="fig|317.175.peg.2780"/>
<dbReference type="Proteomes" id="UP000028631">
    <property type="component" value="Unassembled WGS sequence"/>
</dbReference>
<dbReference type="AlphaFoldDB" id="A0A085VIC1"/>
<dbReference type="PIRSF" id="PIRSF011491">
    <property type="entry name" value="Mtase_YbcY_prd"/>
    <property type="match status" value="1"/>
</dbReference>
<evidence type="ECO:0000313" key="3">
    <source>
        <dbReference type="Proteomes" id="UP000028631"/>
    </source>
</evidence>
<dbReference type="RefSeq" id="WP_032628777.1">
    <property type="nucleotide sequence ID" value="NZ_JPQU01000036.1"/>
</dbReference>
<gene>
    <name evidence="2" type="ORF">IV01_13365</name>
</gene>
<evidence type="ECO:0000313" key="2">
    <source>
        <dbReference type="EMBL" id="KFE55184.1"/>
    </source>
</evidence>
<evidence type="ECO:0000259" key="1">
    <source>
        <dbReference type="Pfam" id="PF08242"/>
    </source>
</evidence>
<dbReference type="InterPro" id="IPR029063">
    <property type="entry name" value="SAM-dependent_MTases_sf"/>
</dbReference>
<accession>A0A085VIC1</accession>
<proteinExistence type="predicted"/>
<dbReference type="CDD" id="cd02440">
    <property type="entry name" value="AdoMet_MTases"/>
    <property type="match status" value="1"/>
</dbReference>
<dbReference type="OrthoDB" id="507855at2"/>
<name>A0A085VIC1_PSESX</name>
<dbReference type="Gene3D" id="3.40.50.150">
    <property type="entry name" value="Vaccinia Virus protein VP39"/>
    <property type="match status" value="1"/>
</dbReference>
<organism evidence="2 3">
    <name type="scientific">Pseudomonas syringae</name>
    <dbReference type="NCBI Taxonomy" id="317"/>
    <lineage>
        <taxon>Bacteria</taxon>
        <taxon>Pseudomonadati</taxon>
        <taxon>Pseudomonadota</taxon>
        <taxon>Gammaproteobacteria</taxon>
        <taxon>Pseudomonadales</taxon>
        <taxon>Pseudomonadaceae</taxon>
        <taxon>Pseudomonas</taxon>
    </lineage>
</organism>
<dbReference type="GO" id="GO:0008168">
    <property type="term" value="F:methyltransferase activity"/>
    <property type="evidence" value="ECO:0007669"/>
    <property type="project" value="InterPro"/>
</dbReference>
<keyword evidence="3" id="KW-1185">Reference proteome</keyword>
<protein>
    <recommendedName>
        <fullName evidence="1">Methyltransferase type 12 domain-containing protein</fullName>
    </recommendedName>
</protein>
<dbReference type="SUPFAM" id="SSF53335">
    <property type="entry name" value="S-adenosyl-L-methionine-dependent methyltransferases"/>
    <property type="match status" value="1"/>
</dbReference>
<reference evidence="2 3" key="1">
    <citation type="submission" date="2014-07" db="EMBL/GenBank/DDBJ databases">
        <title>Draft Genome Sequences of Environmental Pseudomonas syringae strains.</title>
        <authorList>
            <person name="Baltrus D.A."/>
            <person name="Berge O."/>
            <person name="Morris C."/>
        </authorList>
    </citation>
    <scope>NUCLEOTIDE SEQUENCE [LARGE SCALE GENOMIC DNA]</scope>
    <source>
        <strain evidence="2 3">GAW0119</strain>
    </source>
</reference>